<accession>A0A7C6Z451</accession>
<dbReference type="PANTHER" id="PTHR21047">
    <property type="entry name" value="DTDP-6-DEOXY-D-GLUCOSE-3,5 EPIMERASE"/>
    <property type="match status" value="1"/>
</dbReference>
<evidence type="ECO:0000313" key="5">
    <source>
        <dbReference type="Proteomes" id="UP000553059"/>
    </source>
</evidence>
<proteinExistence type="inferred from homology"/>
<dbReference type="Gene3D" id="2.60.120.10">
    <property type="entry name" value="Jelly Rolls"/>
    <property type="match status" value="1"/>
</dbReference>
<dbReference type="EMBL" id="DUTF01000198">
    <property type="protein sequence ID" value="HHY26788.1"/>
    <property type="molecule type" value="Genomic_DNA"/>
</dbReference>
<reference evidence="4 5" key="1">
    <citation type="journal article" date="2020" name="Biotechnol. Biofuels">
        <title>New insights from the biogas microbiome by comprehensive genome-resolved metagenomics of nearly 1600 species originating from multiple anaerobic digesters.</title>
        <authorList>
            <person name="Campanaro S."/>
            <person name="Treu L."/>
            <person name="Rodriguez-R L.M."/>
            <person name="Kovalovszki A."/>
            <person name="Ziels R.M."/>
            <person name="Maus I."/>
            <person name="Zhu X."/>
            <person name="Kougias P.G."/>
            <person name="Basile A."/>
            <person name="Luo G."/>
            <person name="Schluter A."/>
            <person name="Konstantinidis K.T."/>
            <person name="Angelidaki I."/>
        </authorList>
    </citation>
    <scope>NUCLEOTIDE SEQUENCE [LARGE SCALE GENOMIC DNA]</scope>
    <source>
        <strain evidence="4">AS05jafATM_4</strain>
    </source>
</reference>
<keyword evidence="3 4" id="KW-0413">Isomerase</keyword>
<protein>
    <recommendedName>
        <fullName evidence="3">dTDP-4-dehydrorhamnose 3,5-epimerase</fullName>
        <ecNumber evidence="3">5.1.3.13</ecNumber>
    </recommendedName>
    <alternativeName>
        <fullName evidence="3">Thymidine diphospho-4-keto-rhamnose 3,5-epimerase</fullName>
    </alternativeName>
</protein>
<comment type="function">
    <text evidence="3">Catalyzes the epimerization of the C3' and C5'positions of dTDP-6-deoxy-D-xylo-4-hexulose, forming dTDP-6-deoxy-L-lyxo-4-hexulose.</text>
</comment>
<dbReference type="NCBIfam" id="TIGR01221">
    <property type="entry name" value="rmlC"/>
    <property type="match status" value="1"/>
</dbReference>
<dbReference type="InterPro" id="IPR011051">
    <property type="entry name" value="RmlC_Cupin_sf"/>
</dbReference>
<comment type="similarity">
    <text evidence="3">Belongs to the dTDP-4-dehydrorhamnose 3,5-epimerase family.</text>
</comment>
<dbReference type="InterPro" id="IPR014710">
    <property type="entry name" value="RmlC-like_jellyroll"/>
</dbReference>
<organism evidence="4 5">
    <name type="scientific">Desulfitobacterium dehalogenans</name>
    <dbReference type="NCBI Taxonomy" id="36854"/>
    <lineage>
        <taxon>Bacteria</taxon>
        <taxon>Bacillati</taxon>
        <taxon>Bacillota</taxon>
        <taxon>Clostridia</taxon>
        <taxon>Eubacteriales</taxon>
        <taxon>Desulfitobacteriaceae</taxon>
        <taxon>Desulfitobacterium</taxon>
    </lineage>
</organism>
<dbReference type="InterPro" id="IPR000888">
    <property type="entry name" value="RmlC-like"/>
</dbReference>
<feature type="active site" description="Proton donor" evidence="1">
    <location>
        <position position="133"/>
    </location>
</feature>
<dbReference type="GO" id="GO:0008830">
    <property type="term" value="F:dTDP-4-dehydrorhamnose 3,5-epimerase activity"/>
    <property type="evidence" value="ECO:0007669"/>
    <property type="project" value="UniProtKB-UniRule"/>
</dbReference>
<comment type="caution">
    <text evidence="4">The sequence shown here is derived from an EMBL/GenBank/DDBJ whole genome shotgun (WGS) entry which is preliminary data.</text>
</comment>
<dbReference type="EC" id="5.1.3.13" evidence="3"/>
<dbReference type="GO" id="GO:0000271">
    <property type="term" value="P:polysaccharide biosynthetic process"/>
    <property type="evidence" value="ECO:0007669"/>
    <property type="project" value="TreeGrafter"/>
</dbReference>
<comment type="subunit">
    <text evidence="3">Homodimer.</text>
</comment>
<gene>
    <name evidence="4" type="primary">rfbC</name>
    <name evidence="4" type="ORF">GX523_08595</name>
</gene>
<dbReference type="GO" id="GO:0019305">
    <property type="term" value="P:dTDP-rhamnose biosynthetic process"/>
    <property type="evidence" value="ECO:0007669"/>
    <property type="project" value="UniProtKB-UniRule"/>
</dbReference>
<dbReference type="PANTHER" id="PTHR21047:SF2">
    <property type="entry name" value="THYMIDINE DIPHOSPHO-4-KETO-RHAMNOSE 3,5-EPIMERASE"/>
    <property type="match status" value="1"/>
</dbReference>
<dbReference type="GO" id="GO:0005829">
    <property type="term" value="C:cytosol"/>
    <property type="evidence" value="ECO:0007669"/>
    <property type="project" value="TreeGrafter"/>
</dbReference>
<feature type="active site" description="Proton acceptor" evidence="1">
    <location>
        <position position="63"/>
    </location>
</feature>
<comment type="catalytic activity">
    <reaction evidence="3">
        <text>dTDP-4-dehydro-6-deoxy-alpha-D-glucose = dTDP-4-dehydro-beta-L-rhamnose</text>
        <dbReference type="Rhea" id="RHEA:16969"/>
        <dbReference type="ChEBI" id="CHEBI:57649"/>
        <dbReference type="ChEBI" id="CHEBI:62830"/>
        <dbReference type="EC" id="5.1.3.13"/>
    </reaction>
</comment>
<dbReference type="Pfam" id="PF00908">
    <property type="entry name" value="dTDP_sugar_isom"/>
    <property type="match status" value="1"/>
</dbReference>
<feature type="site" description="Participates in a stacking interaction with the thymidine ring of dTDP-4-oxo-6-deoxyglucose" evidence="2">
    <location>
        <position position="139"/>
    </location>
</feature>
<dbReference type="CDD" id="cd00438">
    <property type="entry name" value="cupin_RmlC"/>
    <property type="match status" value="1"/>
</dbReference>
<dbReference type="AlphaFoldDB" id="A0A7C6Z451"/>
<sequence>MIENIIETAIPGCFVIKLKDFTDNRGQFIKTFNIEEFINKNLETDFKEEYYSVSGKHVLRGMHFQRKPYDHTKIIFCLSGEVQDVVVDIRQNSPTFGQYVSFDLKAHDGQLIYMPKGTAHGFLSLAADSVLMYKVSSVYAPEYDSGILWNSCGIAWKVTEGLIISERDNKFATLAEMNGHE</sequence>
<comment type="pathway">
    <text evidence="3">Carbohydrate biosynthesis; dTDP-L-rhamnose biosynthesis.</text>
</comment>
<dbReference type="UniPathway" id="UPA00124"/>
<evidence type="ECO:0000256" key="1">
    <source>
        <dbReference type="PIRSR" id="PIRSR600888-1"/>
    </source>
</evidence>
<name>A0A7C6Z451_9FIRM</name>
<dbReference type="SUPFAM" id="SSF51182">
    <property type="entry name" value="RmlC-like cupins"/>
    <property type="match status" value="1"/>
</dbReference>
<evidence type="ECO:0000256" key="3">
    <source>
        <dbReference type="RuleBase" id="RU364069"/>
    </source>
</evidence>
<dbReference type="Proteomes" id="UP000553059">
    <property type="component" value="Unassembled WGS sequence"/>
</dbReference>
<evidence type="ECO:0000256" key="2">
    <source>
        <dbReference type="PIRSR" id="PIRSR600888-3"/>
    </source>
</evidence>
<evidence type="ECO:0000313" key="4">
    <source>
        <dbReference type="EMBL" id="HHY26788.1"/>
    </source>
</evidence>